<evidence type="ECO:0000313" key="2">
    <source>
        <dbReference type="Proteomes" id="UP000010556"/>
    </source>
</evidence>
<accession>L5LCY8</accession>
<dbReference type="AlphaFoldDB" id="L5LCY8"/>
<evidence type="ECO:0000313" key="1">
    <source>
        <dbReference type="EMBL" id="ELK23483.1"/>
    </source>
</evidence>
<dbReference type="EMBL" id="KB113617">
    <property type="protein sequence ID" value="ELK23483.1"/>
    <property type="molecule type" value="Genomic_DNA"/>
</dbReference>
<sequence>MINPSVPIRNIRMKFAVLIGLIQVGEVSNRDIVETVLNLIWKQRPYEMSSSYTRLSSSASAALFPPTDITERLGLVPGRPLGAGRGEKPSGAIRACSRCLYPLMVLTDWGRHQVPAVGASGGCGTGSGCERRRRLLWVGLRRVGAKNFQ</sequence>
<protein>
    <submittedName>
        <fullName evidence="1">Neurobeachin</fullName>
    </submittedName>
</protein>
<keyword evidence="2" id="KW-1185">Reference proteome</keyword>
<name>L5LCY8_MYODS</name>
<dbReference type="Proteomes" id="UP000010556">
    <property type="component" value="Unassembled WGS sequence"/>
</dbReference>
<gene>
    <name evidence="1" type="ORF">MDA_GLEAN10008149</name>
</gene>
<organism evidence="1 2">
    <name type="scientific">Myotis davidii</name>
    <name type="common">David's myotis</name>
    <dbReference type="NCBI Taxonomy" id="225400"/>
    <lineage>
        <taxon>Eukaryota</taxon>
        <taxon>Metazoa</taxon>
        <taxon>Chordata</taxon>
        <taxon>Craniata</taxon>
        <taxon>Vertebrata</taxon>
        <taxon>Euteleostomi</taxon>
        <taxon>Mammalia</taxon>
        <taxon>Eutheria</taxon>
        <taxon>Laurasiatheria</taxon>
        <taxon>Chiroptera</taxon>
        <taxon>Yangochiroptera</taxon>
        <taxon>Vespertilionidae</taxon>
        <taxon>Myotis</taxon>
    </lineage>
</organism>
<proteinExistence type="predicted"/>
<reference evidence="2" key="1">
    <citation type="journal article" date="2013" name="Science">
        <title>Comparative analysis of bat genomes provides insight into the evolution of flight and immunity.</title>
        <authorList>
            <person name="Zhang G."/>
            <person name="Cowled C."/>
            <person name="Shi Z."/>
            <person name="Huang Z."/>
            <person name="Bishop-Lilly K.A."/>
            <person name="Fang X."/>
            <person name="Wynne J.W."/>
            <person name="Xiong Z."/>
            <person name="Baker M.L."/>
            <person name="Zhao W."/>
            <person name="Tachedjian M."/>
            <person name="Zhu Y."/>
            <person name="Zhou P."/>
            <person name="Jiang X."/>
            <person name="Ng J."/>
            <person name="Yang L."/>
            <person name="Wu L."/>
            <person name="Xiao J."/>
            <person name="Feng Y."/>
            <person name="Chen Y."/>
            <person name="Sun X."/>
            <person name="Zhang Y."/>
            <person name="Marsh G.A."/>
            <person name="Crameri G."/>
            <person name="Broder C.C."/>
            <person name="Frey K.G."/>
            <person name="Wang L.F."/>
            <person name="Wang J."/>
        </authorList>
    </citation>
    <scope>NUCLEOTIDE SEQUENCE [LARGE SCALE GENOMIC DNA]</scope>
</reference>